<dbReference type="EMBL" id="JAQYXL010000001">
    <property type="protein sequence ID" value="MEN3229245.1"/>
    <property type="molecule type" value="Genomic_DNA"/>
</dbReference>
<feature type="signal peptide" evidence="2">
    <location>
        <begin position="1"/>
        <end position="21"/>
    </location>
</feature>
<reference evidence="3 4" key="1">
    <citation type="journal article" date="2023" name="PLoS ONE">
        <title>Complete genome assembly of Hawai'i environmental nontuberculous mycobacteria reveals unexpected co-isolation with methylobacteria.</title>
        <authorList>
            <person name="Hendrix J."/>
            <person name="Epperson L.E."/>
            <person name="Tong E.I."/>
            <person name="Chan Y.L."/>
            <person name="Hasan N.A."/>
            <person name="Dawrs S.N."/>
            <person name="Norton G.J."/>
            <person name="Virdi R."/>
            <person name="Crooks J.L."/>
            <person name="Chan E.D."/>
            <person name="Honda J.R."/>
            <person name="Strong M."/>
        </authorList>
    </citation>
    <scope>NUCLEOTIDE SEQUENCE [LARGE SCALE GENOMIC DNA]</scope>
    <source>
        <strain evidence="3 4">NJH_HI01</strain>
    </source>
</reference>
<protein>
    <submittedName>
        <fullName evidence="3">Uncharacterized protein</fullName>
    </submittedName>
</protein>
<keyword evidence="2" id="KW-0732">Signal</keyword>
<gene>
    <name evidence="3" type="ORF">PUR21_16635</name>
</gene>
<keyword evidence="4" id="KW-1185">Reference proteome</keyword>
<evidence type="ECO:0000256" key="2">
    <source>
        <dbReference type="SAM" id="SignalP"/>
    </source>
</evidence>
<feature type="compositionally biased region" description="Gly residues" evidence="1">
    <location>
        <begin position="85"/>
        <end position="96"/>
    </location>
</feature>
<evidence type="ECO:0000313" key="4">
    <source>
        <dbReference type="Proteomes" id="UP001404845"/>
    </source>
</evidence>
<feature type="region of interest" description="Disordered" evidence="1">
    <location>
        <begin position="57"/>
        <end position="96"/>
    </location>
</feature>
<accession>A0ABU9ZDR5</accession>
<dbReference type="RefSeq" id="WP_017485901.1">
    <property type="nucleotide sequence ID" value="NZ_JACHOS010000002.1"/>
</dbReference>
<dbReference type="Proteomes" id="UP001404845">
    <property type="component" value="Unassembled WGS sequence"/>
</dbReference>
<comment type="caution">
    <text evidence="3">The sequence shown here is derived from an EMBL/GenBank/DDBJ whole genome shotgun (WGS) entry which is preliminary data.</text>
</comment>
<evidence type="ECO:0000256" key="1">
    <source>
        <dbReference type="SAM" id="MobiDB-lite"/>
    </source>
</evidence>
<proteinExistence type="predicted"/>
<feature type="chain" id="PRO_5045374145" evidence="2">
    <location>
        <begin position="22"/>
        <end position="96"/>
    </location>
</feature>
<name>A0ABU9ZDR5_9HYPH</name>
<organism evidence="3 4">
    <name type="scientific">Methylorubrum rhodesianum</name>
    <dbReference type="NCBI Taxonomy" id="29427"/>
    <lineage>
        <taxon>Bacteria</taxon>
        <taxon>Pseudomonadati</taxon>
        <taxon>Pseudomonadota</taxon>
        <taxon>Alphaproteobacteria</taxon>
        <taxon>Hyphomicrobiales</taxon>
        <taxon>Methylobacteriaceae</taxon>
        <taxon>Methylorubrum</taxon>
    </lineage>
</organism>
<evidence type="ECO:0000313" key="3">
    <source>
        <dbReference type="EMBL" id="MEN3229245.1"/>
    </source>
</evidence>
<sequence length="96" mass="9241">MRRIALTLAALGCLGSSAAVAQVQPPGLPGGQFPPGTIIQRQTNTTGNTVDYIIAPGPTGADTITTNSAAGGNAGQPERAIPQGSAGGGNGGGSSR</sequence>